<dbReference type="CDD" id="cd08342">
    <property type="entry name" value="HPPD_N_like"/>
    <property type="match status" value="1"/>
</dbReference>
<evidence type="ECO:0000256" key="4">
    <source>
        <dbReference type="ARBA" id="ARBA00022737"/>
    </source>
</evidence>
<feature type="domain" description="VOC" evidence="6">
    <location>
        <begin position="165"/>
        <end position="319"/>
    </location>
</feature>
<dbReference type="InterPro" id="IPR041735">
    <property type="entry name" value="4OHPhenylPyrv_dOase_C"/>
</dbReference>
<dbReference type="NCBIfam" id="TIGR01263">
    <property type="entry name" value="4HPPD"/>
    <property type="match status" value="1"/>
</dbReference>
<dbReference type="EMBL" id="JAMPKM010000011">
    <property type="protein sequence ID" value="MEP0818953.1"/>
    <property type="molecule type" value="Genomic_DNA"/>
</dbReference>
<evidence type="ECO:0000313" key="7">
    <source>
        <dbReference type="EMBL" id="MEP0818953.1"/>
    </source>
</evidence>
<name>A0ABV0JAZ4_9CYAN</name>
<protein>
    <submittedName>
        <fullName evidence="7">4-hydroxyphenylpyruvate dioxygenase</fullName>
        <ecNumber evidence="7">1.13.11.27</ecNumber>
    </submittedName>
</protein>
<dbReference type="Gene3D" id="3.10.180.10">
    <property type="entry name" value="2,3-Dihydroxybiphenyl 1,2-Dioxygenase, domain 1"/>
    <property type="match status" value="2"/>
</dbReference>
<comment type="cofactor">
    <cofactor evidence="1">
        <name>Fe cation</name>
        <dbReference type="ChEBI" id="CHEBI:24875"/>
    </cofactor>
</comment>
<comment type="caution">
    <text evidence="7">The sequence shown here is derived from an EMBL/GenBank/DDBJ whole genome shotgun (WGS) entry which is preliminary data.</text>
</comment>
<sequence>MHDICPIKRFDHLEFYVGNAKQAALFYADCFGFTNTAYRGLSTGSRDVTSYVMEQGEIRLVLSSALHPDHAIAQSGLKHGDSVAVIALEVPDAEKAFWETTSRGAREAIALTEEQDEQGVFRYAVIHVYGDMLVKFVERSQYQGFAPGFAMRQQAHQRVGAGLTAIDHVVANVEYGAMDRWVQFFTDTLGFELLMHFDDQAISTEYSALMSKVMRDRTGKIKLPINEPAYGKRKSQIDEFLEYHHGPGIQHIALATNNIIETVTQLKRSGVEFLQTPPTYYQNLASRVGALEEPIDQLAQLGILIDRDSEGYLLQIFTQPVQDRPTLFFEIIQRHGAQGFGEGNFKALFEAIEREQALRGNL</sequence>
<dbReference type="InterPro" id="IPR041736">
    <property type="entry name" value="4OHPhenylPyrv_dOase_N"/>
</dbReference>
<dbReference type="SUPFAM" id="SSF54593">
    <property type="entry name" value="Glyoxalase/Bleomycin resistance protein/Dihydroxybiphenyl dioxygenase"/>
    <property type="match status" value="1"/>
</dbReference>
<evidence type="ECO:0000313" key="8">
    <source>
        <dbReference type="Proteomes" id="UP001464891"/>
    </source>
</evidence>
<proteinExistence type="inferred from homology"/>
<dbReference type="InterPro" id="IPR037523">
    <property type="entry name" value="VOC_core"/>
</dbReference>
<gene>
    <name evidence="7" type="primary">hppD</name>
    <name evidence="7" type="ORF">NC998_17790</name>
</gene>
<dbReference type="RefSeq" id="WP_190437620.1">
    <property type="nucleotide sequence ID" value="NZ_JAMPKM010000011.1"/>
</dbReference>
<comment type="similarity">
    <text evidence="2">Belongs to the 4HPPD family.</text>
</comment>
<organism evidence="7 8">
    <name type="scientific">Trichocoleus desertorum GB2-A4</name>
    <dbReference type="NCBI Taxonomy" id="2933944"/>
    <lineage>
        <taxon>Bacteria</taxon>
        <taxon>Bacillati</taxon>
        <taxon>Cyanobacteriota</taxon>
        <taxon>Cyanophyceae</taxon>
        <taxon>Leptolyngbyales</taxon>
        <taxon>Trichocoleusaceae</taxon>
        <taxon>Trichocoleus</taxon>
    </lineage>
</organism>
<keyword evidence="5" id="KW-0408">Iron</keyword>
<evidence type="ECO:0000256" key="2">
    <source>
        <dbReference type="ARBA" id="ARBA00005877"/>
    </source>
</evidence>
<evidence type="ECO:0000256" key="5">
    <source>
        <dbReference type="ARBA" id="ARBA00023004"/>
    </source>
</evidence>
<dbReference type="PIRSF" id="PIRSF009283">
    <property type="entry name" value="HPP_dOase"/>
    <property type="match status" value="1"/>
</dbReference>
<keyword evidence="7" id="KW-0560">Oxidoreductase</keyword>
<dbReference type="InterPro" id="IPR005956">
    <property type="entry name" value="4OHPhenylPyrv_dOase"/>
</dbReference>
<dbReference type="PANTHER" id="PTHR11959:SF1">
    <property type="entry name" value="4-HYDROXYPHENYLPYRUVATE DIOXYGENASE"/>
    <property type="match status" value="1"/>
</dbReference>
<evidence type="ECO:0000256" key="1">
    <source>
        <dbReference type="ARBA" id="ARBA00001962"/>
    </source>
</evidence>
<keyword evidence="8" id="KW-1185">Reference proteome</keyword>
<dbReference type="EC" id="1.13.11.27" evidence="7"/>
<dbReference type="CDD" id="cd07250">
    <property type="entry name" value="HPPD_C_like"/>
    <property type="match status" value="1"/>
</dbReference>
<feature type="domain" description="VOC" evidence="6">
    <location>
        <begin position="9"/>
        <end position="139"/>
    </location>
</feature>
<dbReference type="Proteomes" id="UP001464891">
    <property type="component" value="Unassembled WGS sequence"/>
</dbReference>
<dbReference type="PROSITE" id="PS51819">
    <property type="entry name" value="VOC"/>
    <property type="match status" value="2"/>
</dbReference>
<keyword evidence="3" id="KW-0479">Metal-binding</keyword>
<reference evidence="7 8" key="1">
    <citation type="submission" date="2022-04" db="EMBL/GenBank/DDBJ databases">
        <title>Positive selection, recombination, and allopatry shape intraspecific diversity of widespread and dominant cyanobacteria.</title>
        <authorList>
            <person name="Wei J."/>
            <person name="Shu W."/>
            <person name="Hu C."/>
        </authorList>
    </citation>
    <scope>NUCLEOTIDE SEQUENCE [LARGE SCALE GENOMIC DNA]</scope>
    <source>
        <strain evidence="7 8">GB2-A4</strain>
    </source>
</reference>
<dbReference type="GO" id="GO:0003868">
    <property type="term" value="F:4-hydroxyphenylpyruvate dioxygenase activity"/>
    <property type="evidence" value="ECO:0007669"/>
    <property type="project" value="UniProtKB-EC"/>
</dbReference>
<keyword evidence="7" id="KW-0223">Dioxygenase</keyword>
<dbReference type="PANTHER" id="PTHR11959">
    <property type="entry name" value="4-HYDROXYPHENYLPYRUVATE DIOXYGENASE"/>
    <property type="match status" value="1"/>
</dbReference>
<evidence type="ECO:0000256" key="3">
    <source>
        <dbReference type="ARBA" id="ARBA00022723"/>
    </source>
</evidence>
<dbReference type="InterPro" id="IPR004360">
    <property type="entry name" value="Glyas_Fos-R_dOase_dom"/>
</dbReference>
<accession>A0ABV0JAZ4</accession>
<keyword evidence="4" id="KW-0677">Repeat</keyword>
<dbReference type="InterPro" id="IPR029068">
    <property type="entry name" value="Glyas_Bleomycin-R_OHBP_Dase"/>
</dbReference>
<evidence type="ECO:0000259" key="6">
    <source>
        <dbReference type="PROSITE" id="PS51819"/>
    </source>
</evidence>
<dbReference type="Pfam" id="PF00903">
    <property type="entry name" value="Glyoxalase"/>
    <property type="match status" value="2"/>
</dbReference>